<evidence type="ECO:0000313" key="2">
    <source>
        <dbReference type="EMBL" id="CAI9723001.1"/>
    </source>
</evidence>
<reference evidence="2" key="1">
    <citation type="submission" date="2023-08" db="EMBL/GenBank/DDBJ databases">
        <authorList>
            <person name="Alioto T."/>
            <person name="Alioto T."/>
            <person name="Gomez Garrido J."/>
        </authorList>
    </citation>
    <scope>NUCLEOTIDE SEQUENCE</scope>
</reference>
<feature type="compositionally biased region" description="Basic and acidic residues" evidence="1">
    <location>
        <begin position="15"/>
        <end position="27"/>
    </location>
</feature>
<evidence type="ECO:0000313" key="3">
    <source>
        <dbReference type="Proteomes" id="UP001162480"/>
    </source>
</evidence>
<dbReference type="Proteomes" id="UP001162480">
    <property type="component" value="Chromosome 5"/>
</dbReference>
<gene>
    <name evidence="2" type="ORF">OCTVUL_1B012295</name>
</gene>
<name>A0AA36AVD1_OCTVU</name>
<protein>
    <submittedName>
        <fullName evidence="2">Uncharacterized protein</fullName>
    </submittedName>
</protein>
<evidence type="ECO:0000256" key="1">
    <source>
        <dbReference type="SAM" id="MobiDB-lite"/>
    </source>
</evidence>
<proteinExistence type="predicted"/>
<keyword evidence="3" id="KW-1185">Reference proteome</keyword>
<organism evidence="2 3">
    <name type="scientific">Octopus vulgaris</name>
    <name type="common">Common octopus</name>
    <dbReference type="NCBI Taxonomy" id="6645"/>
    <lineage>
        <taxon>Eukaryota</taxon>
        <taxon>Metazoa</taxon>
        <taxon>Spiralia</taxon>
        <taxon>Lophotrochozoa</taxon>
        <taxon>Mollusca</taxon>
        <taxon>Cephalopoda</taxon>
        <taxon>Coleoidea</taxon>
        <taxon>Octopodiformes</taxon>
        <taxon>Octopoda</taxon>
        <taxon>Incirrata</taxon>
        <taxon>Octopodidae</taxon>
        <taxon>Octopus</taxon>
    </lineage>
</organism>
<accession>A0AA36AVD1</accession>
<sequence>MRKKLWRDCNGWQEENRKEKETSEEKNYMTSISDKNTGHRGGNDAGSESLVGQCILIYCDTSHCYDISEVCLKSFKTSSFILKAELPNITNDI</sequence>
<feature type="region of interest" description="Disordered" evidence="1">
    <location>
        <begin position="15"/>
        <end position="44"/>
    </location>
</feature>
<dbReference type="EMBL" id="OX597818">
    <property type="protein sequence ID" value="CAI9723001.1"/>
    <property type="molecule type" value="Genomic_DNA"/>
</dbReference>
<dbReference type="AlphaFoldDB" id="A0AA36AVD1"/>